<dbReference type="EMBL" id="JACVVK020000222">
    <property type="protein sequence ID" value="KAK7483710.1"/>
    <property type="molecule type" value="Genomic_DNA"/>
</dbReference>
<evidence type="ECO:0000313" key="3">
    <source>
        <dbReference type="Proteomes" id="UP001519460"/>
    </source>
</evidence>
<comment type="caution">
    <text evidence="2">The sequence shown here is derived from an EMBL/GenBank/DDBJ whole genome shotgun (WGS) entry which is preliminary data.</text>
</comment>
<accession>A0ABD0K9H6</accession>
<dbReference type="AlphaFoldDB" id="A0ABD0K9H6"/>
<keyword evidence="3" id="KW-1185">Reference proteome</keyword>
<dbReference type="Proteomes" id="UP001519460">
    <property type="component" value="Unassembled WGS sequence"/>
</dbReference>
<feature type="compositionally biased region" description="Polar residues" evidence="1">
    <location>
        <begin position="36"/>
        <end position="54"/>
    </location>
</feature>
<gene>
    <name evidence="2" type="ORF">BaRGS_00025031</name>
</gene>
<feature type="non-terminal residue" evidence="2">
    <location>
        <position position="1"/>
    </location>
</feature>
<feature type="region of interest" description="Disordered" evidence="1">
    <location>
        <begin position="1"/>
        <end position="54"/>
    </location>
</feature>
<protein>
    <submittedName>
        <fullName evidence="2">Uncharacterized protein</fullName>
    </submittedName>
</protein>
<name>A0ABD0K9H6_9CAEN</name>
<evidence type="ECO:0000313" key="2">
    <source>
        <dbReference type="EMBL" id="KAK7483710.1"/>
    </source>
</evidence>
<proteinExistence type="predicted"/>
<sequence>VGEKKNQTYCSVVGTRTGPNPDPHATSAADEVQRWPSGSNYEYTQQRRGSQGQS</sequence>
<organism evidence="2 3">
    <name type="scientific">Batillaria attramentaria</name>
    <dbReference type="NCBI Taxonomy" id="370345"/>
    <lineage>
        <taxon>Eukaryota</taxon>
        <taxon>Metazoa</taxon>
        <taxon>Spiralia</taxon>
        <taxon>Lophotrochozoa</taxon>
        <taxon>Mollusca</taxon>
        <taxon>Gastropoda</taxon>
        <taxon>Caenogastropoda</taxon>
        <taxon>Sorbeoconcha</taxon>
        <taxon>Cerithioidea</taxon>
        <taxon>Batillariidae</taxon>
        <taxon>Batillaria</taxon>
    </lineage>
</organism>
<evidence type="ECO:0000256" key="1">
    <source>
        <dbReference type="SAM" id="MobiDB-lite"/>
    </source>
</evidence>
<reference evidence="2 3" key="1">
    <citation type="journal article" date="2023" name="Sci. Data">
        <title>Genome assembly of the Korean intertidal mud-creeper Batillaria attramentaria.</title>
        <authorList>
            <person name="Patra A.K."/>
            <person name="Ho P.T."/>
            <person name="Jun S."/>
            <person name="Lee S.J."/>
            <person name="Kim Y."/>
            <person name="Won Y.J."/>
        </authorList>
    </citation>
    <scope>NUCLEOTIDE SEQUENCE [LARGE SCALE GENOMIC DNA]</scope>
    <source>
        <strain evidence="2">Wonlab-2016</strain>
    </source>
</reference>